<dbReference type="Pfam" id="PF04851">
    <property type="entry name" value="ResIII"/>
    <property type="match status" value="1"/>
</dbReference>
<dbReference type="Gene3D" id="3.40.50.300">
    <property type="entry name" value="P-loop containing nucleotide triphosphate hydrolases"/>
    <property type="match status" value="2"/>
</dbReference>
<dbReference type="InterPro" id="IPR001650">
    <property type="entry name" value="Helicase_C-like"/>
</dbReference>
<comment type="caution">
    <text evidence="3">The sequence shown here is derived from an EMBL/GenBank/DDBJ whole genome shotgun (WGS) entry which is preliminary data.</text>
</comment>
<dbReference type="CDD" id="cd17926">
    <property type="entry name" value="DEXHc_RE"/>
    <property type="match status" value="1"/>
</dbReference>
<gene>
    <name evidence="3" type="ORF">C7B45_17435</name>
</gene>
<dbReference type="AlphaFoldDB" id="A0A2T2WCH6"/>
<dbReference type="GO" id="GO:0005524">
    <property type="term" value="F:ATP binding"/>
    <property type="evidence" value="ECO:0007669"/>
    <property type="project" value="InterPro"/>
</dbReference>
<evidence type="ECO:0000313" key="3">
    <source>
        <dbReference type="EMBL" id="PSR19942.1"/>
    </source>
</evidence>
<dbReference type="SMART" id="SM00487">
    <property type="entry name" value="DEXDc"/>
    <property type="match status" value="1"/>
</dbReference>
<dbReference type="GO" id="GO:0016787">
    <property type="term" value="F:hydrolase activity"/>
    <property type="evidence" value="ECO:0007669"/>
    <property type="project" value="InterPro"/>
</dbReference>
<protein>
    <recommendedName>
        <fullName evidence="5">Restriction endonuclease subunit R</fullName>
    </recommendedName>
</protein>
<organism evidence="3 4">
    <name type="scientific">Sulfobacillus acidophilus</name>
    <dbReference type="NCBI Taxonomy" id="53633"/>
    <lineage>
        <taxon>Bacteria</taxon>
        <taxon>Bacillati</taxon>
        <taxon>Bacillota</taxon>
        <taxon>Clostridia</taxon>
        <taxon>Eubacteriales</taxon>
        <taxon>Clostridiales Family XVII. Incertae Sedis</taxon>
        <taxon>Sulfobacillus</taxon>
    </lineage>
</organism>
<dbReference type="GO" id="GO:0005829">
    <property type="term" value="C:cytosol"/>
    <property type="evidence" value="ECO:0007669"/>
    <property type="project" value="TreeGrafter"/>
</dbReference>
<dbReference type="InterPro" id="IPR050742">
    <property type="entry name" value="Helicase_Restrict-Modif_Enz"/>
</dbReference>
<feature type="domain" description="Helicase ATP-binding" evidence="1">
    <location>
        <begin position="340"/>
        <end position="490"/>
    </location>
</feature>
<feature type="domain" description="Helicase C-terminal" evidence="2">
    <location>
        <begin position="546"/>
        <end position="693"/>
    </location>
</feature>
<dbReference type="SUPFAM" id="SSF52540">
    <property type="entry name" value="P-loop containing nucleoside triphosphate hydrolases"/>
    <property type="match status" value="1"/>
</dbReference>
<evidence type="ECO:0000259" key="2">
    <source>
        <dbReference type="PROSITE" id="PS51194"/>
    </source>
</evidence>
<evidence type="ECO:0008006" key="5">
    <source>
        <dbReference type="Google" id="ProtNLM"/>
    </source>
</evidence>
<dbReference type="Proteomes" id="UP000241848">
    <property type="component" value="Unassembled WGS sequence"/>
</dbReference>
<name>A0A2T2WCH6_9FIRM</name>
<dbReference type="PANTHER" id="PTHR47396">
    <property type="entry name" value="TYPE I RESTRICTION ENZYME ECOKI R PROTEIN"/>
    <property type="match status" value="1"/>
</dbReference>
<dbReference type="Pfam" id="PF00271">
    <property type="entry name" value="Helicase_C"/>
    <property type="match status" value="1"/>
</dbReference>
<dbReference type="InterPro" id="IPR014001">
    <property type="entry name" value="Helicase_ATP-bd"/>
</dbReference>
<accession>A0A2T2WCH6</accession>
<sequence>MGYRQALRTRGKRPPYDPNDLLPLTDAVIYDHLKGHQTVGLYPLLPTEETWFLAIDFDKADWHQDALAYLNTCRKWGVPAALERSRSGNGAHVWTFFEVPVSARLARRLGTRILTEASHNMGRPRLESYDRFFPNQDTMPAGGFGNLIALPLQGAVVTAGNTLFIQDDGTPWPDQWAYLRALPRMAASQLTDLVADMPTEWDALGLVNPSHTASSGRPVVLDAGAIPTELPLMVTSRVQIPTANLPKSLLYELVRIAAFPNPEFYRRQRLHFSTWNTPRVLSLADDLGESLALPRSLLDDAVRVLTQHSIRPIVHDQTVHGRPISAHFTAQLQPEQQLAVQALVPHESGVLDAATGFGKTLVAAYLIAQRQVNTLVLVPNLPLLDQWREHLAWALAFDQSDAIGQWSGRKKKATGIVDIATLQTLSRAGGVNLLDHYGFLIVDECHHVASPSFESILRNSLSRYRLGLSATPLRRDGHHPIIFMHLGPIRFTYDTKTAVHHSPYEHRVQPRMTPFNLEDDGKSLPIQDIYRRLSSDPARNQLIADDVKRAVAEGRYPLVLTQRTRHRDYLAELLRNDGIDVIILTSQANAAQREQLQAQLSSPLPAGGRVIVATGRLAGEGFDLPRLDTLFLAAPVSWRSVLQQYVGRLHRLHPDKQAVIVYDYVDSGVPQLARMYQHRGTSYRSFGYHIEEP</sequence>
<dbReference type="GO" id="GO:0003677">
    <property type="term" value="F:DNA binding"/>
    <property type="evidence" value="ECO:0007669"/>
    <property type="project" value="InterPro"/>
</dbReference>
<dbReference type="InterPro" id="IPR006935">
    <property type="entry name" value="Helicase/UvrB_N"/>
</dbReference>
<evidence type="ECO:0000259" key="1">
    <source>
        <dbReference type="PROSITE" id="PS51192"/>
    </source>
</evidence>
<dbReference type="EMBL" id="PXYV01000109">
    <property type="protein sequence ID" value="PSR19942.1"/>
    <property type="molecule type" value="Genomic_DNA"/>
</dbReference>
<dbReference type="PROSITE" id="PS51192">
    <property type="entry name" value="HELICASE_ATP_BIND_1"/>
    <property type="match status" value="1"/>
</dbReference>
<reference evidence="3 4" key="1">
    <citation type="journal article" date="2014" name="BMC Genomics">
        <title>Comparison of environmental and isolate Sulfobacillus genomes reveals diverse carbon, sulfur, nitrogen, and hydrogen metabolisms.</title>
        <authorList>
            <person name="Justice N.B."/>
            <person name="Norman A."/>
            <person name="Brown C.T."/>
            <person name="Singh A."/>
            <person name="Thomas B.C."/>
            <person name="Banfield J.F."/>
        </authorList>
    </citation>
    <scope>NUCLEOTIDE SEQUENCE [LARGE SCALE GENOMIC DNA]</scope>
    <source>
        <strain evidence="3">AMDSBA3</strain>
    </source>
</reference>
<dbReference type="Pfam" id="PF22548">
    <property type="entry name" value="AEP-TOTE"/>
    <property type="match status" value="1"/>
</dbReference>
<proteinExistence type="predicted"/>
<dbReference type="PANTHER" id="PTHR47396:SF1">
    <property type="entry name" value="ATP-DEPENDENT HELICASE IRC3-RELATED"/>
    <property type="match status" value="1"/>
</dbReference>
<dbReference type="PROSITE" id="PS51194">
    <property type="entry name" value="HELICASE_CTER"/>
    <property type="match status" value="1"/>
</dbReference>
<evidence type="ECO:0000313" key="4">
    <source>
        <dbReference type="Proteomes" id="UP000241848"/>
    </source>
</evidence>
<dbReference type="SMART" id="SM00490">
    <property type="entry name" value="HELICc"/>
    <property type="match status" value="1"/>
</dbReference>
<dbReference type="InterPro" id="IPR027417">
    <property type="entry name" value="P-loop_NTPase"/>
</dbReference>
<dbReference type="InterPro" id="IPR054347">
    <property type="entry name" value="TOTE_primase"/>
</dbReference>